<dbReference type="PROSITE" id="PS50026">
    <property type="entry name" value="EGF_3"/>
    <property type="match status" value="2"/>
</dbReference>
<dbReference type="PROSITE" id="PS50184">
    <property type="entry name" value="VWFC_2"/>
    <property type="match status" value="1"/>
</dbReference>
<evidence type="ECO:0000256" key="2">
    <source>
        <dbReference type="ARBA" id="ARBA00023008"/>
    </source>
</evidence>
<feature type="disulfide bond" evidence="3">
    <location>
        <begin position="160"/>
        <end position="169"/>
    </location>
</feature>
<proteinExistence type="predicted"/>
<keyword evidence="3" id="KW-0245">EGF-like domain</keyword>
<dbReference type="InterPro" id="IPR008922">
    <property type="entry name" value="Di-copper_centre_dom_sf"/>
</dbReference>
<feature type="chain" id="PRO_5043450346" description="Kielin/chordin-like protein" evidence="4">
    <location>
        <begin position="27"/>
        <end position="1689"/>
    </location>
</feature>
<dbReference type="InterPro" id="IPR036880">
    <property type="entry name" value="Kunitz_BPTI_sf"/>
</dbReference>
<dbReference type="GO" id="GO:0046872">
    <property type="term" value="F:metal ion binding"/>
    <property type="evidence" value="ECO:0007669"/>
    <property type="project" value="UniProtKB-KW"/>
</dbReference>
<dbReference type="SUPFAM" id="SSF57362">
    <property type="entry name" value="BPTI-like"/>
    <property type="match status" value="1"/>
</dbReference>
<dbReference type="EMBL" id="BPLQ01011449">
    <property type="protein sequence ID" value="GIY57999.1"/>
    <property type="molecule type" value="Genomic_DNA"/>
</dbReference>
<dbReference type="SUPFAM" id="SSF57196">
    <property type="entry name" value="EGF/Laminin"/>
    <property type="match status" value="2"/>
</dbReference>
<dbReference type="CDD" id="cd00054">
    <property type="entry name" value="EGF_CA"/>
    <property type="match status" value="1"/>
</dbReference>
<keyword evidence="9" id="KW-1185">Reference proteome</keyword>
<dbReference type="CDD" id="cd00109">
    <property type="entry name" value="Kunitz-type"/>
    <property type="match status" value="1"/>
</dbReference>
<feature type="disulfide bond" evidence="3">
    <location>
        <begin position="790"/>
        <end position="799"/>
    </location>
</feature>
<feature type="domain" description="VWFC" evidence="6">
    <location>
        <begin position="1610"/>
        <end position="1667"/>
    </location>
</feature>
<dbReference type="Gene3D" id="6.20.200.20">
    <property type="match status" value="1"/>
</dbReference>
<gene>
    <name evidence="8" type="primary">kcp</name>
    <name evidence="8" type="ORF">CDAR_284721</name>
</gene>
<dbReference type="Gene3D" id="1.10.1280.10">
    <property type="entry name" value="Di-copper center containing domain from catechol oxidase"/>
    <property type="match status" value="2"/>
</dbReference>
<feature type="domain" description="EGF-like" evidence="5">
    <location>
        <begin position="759"/>
        <end position="800"/>
    </location>
</feature>
<dbReference type="PROSITE" id="PS01208">
    <property type="entry name" value="VWFC_1"/>
    <property type="match status" value="1"/>
</dbReference>
<keyword evidence="3" id="KW-1015">Disulfide bond</keyword>
<comment type="caution">
    <text evidence="3">Lacks conserved residue(s) required for the propagation of feature annotation.</text>
</comment>
<feature type="domain" description="BPTI/Kunitz inhibitor" evidence="7">
    <location>
        <begin position="807"/>
        <end position="858"/>
    </location>
</feature>
<dbReference type="InterPro" id="IPR002223">
    <property type="entry name" value="Kunitz_BPTI"/>
</dbReference>
<keyword evidence="1" id="KW-0479">Metal-binding</keyword>
<evidence type="ECO:0000256" key="1">
    <source>
        <dbReference type="ARBA" id="ARBA00022723"/>
    </source>
</evidence>
<evidence type="ECO:0000256" key="3">
    <source>
        <dbReference type="PROSITE-ProRule" id="PRU00076"/>
    </source>
</evidence>
<evidence type="ECO:0000259" key="7">
    <source>
        <dbReference type="PROSITE" id="PS50279"/>
    </source>
</evidence>
<dbReference type="Gene3D" id="4.10.410.10">
    <property type="entry name" value="Pancreatic trypsin inhibitor Kunitz domain"/>
    <property type="match status" value="1"/>
</dbReference>
<dbReference type="InterPro" id="IPR001007">
    <property type="entry name" value="VWF_dom"/>
</dbReference>
<dbReference type="SUPFAM" id="SSF57603">
    <property type="entry name" value="FnI-like domain"/>
    <property type="match status" value="2"/>
</dbReference>
<dbReference type="PROSITE" id="PS01186">
    <property type="entry name" value="EGF_2"/>
    <property type="match status" value="2"/>
</dbReference>
<dbReference type="InterPro" id="IPR020901">
    <property type="entry name" value="Prtase_inh_Kunz-CS"/>
</dbReference>
<dbReference type="PROSITE" id="PS50279">
    <property type="entry name" value="BPTI_KUNITZ_2"/>
    <property type="match status" value="1"/>
</dbReference>
<dbReference type="InterPro" id="IPR000742">
    <property type="entry name" value="EGF"/>
</dbReference>
<keyword evidence="4" id="KW-0732">Signal</keyword>
<evidence type="ECO:0000313" key="8">
    <source>
        <dbReference type="EMBL" id="GIY57999.1"/>
    </source>
</evidence>
<name>A0AAV4UJP6_9ARAC</name>
<dbReference type="PROSITE" id="PS00022">
    <property type="entry name" value="EGF_1"/>
    <property type="match status" value="2"/>
</dbReference>
<evidence type="ECO:0000313" key="9">
    <source>
        <dbReference type="Proteomes" id="UP001054837"/>
    </source>
</evidence>
<dbReference type="Pfam" id="PF00014">
    <property type="entry name" value="Kunitz_BPTI"/>
    <property type="match status" value="1"/>
</dbReference>
<dbReference type="GO" id="GO:0004867">
    <property type="term" value="F:serine-type endopeptidase inhibitor activity"/>
    <property type="evidence" value="ECO:0007669"/>
    <property type="project" value="InterPro"/>
</dbReference>
<evidence type="ECO:0000256" key="4">
    <source>
        <dbReference type="SAM" id="SignalP"/>
    </source>
</evidence>
<dbReference type="Gene3D" id="2.10.70.10">
    <property type="entry name" value="Complement Module, domain 1"/>
    <property type="match status" value="1"/>
</dbReference>
<dbReference type="PANTHER" id="PTHR11474:SF126">
    <property type="entry name" value="TYROSINASE-LIKE PROTEIN TYR-1-RELATED"/>
    <property type="match status" value="1"/>
</dbReference>
<protein>
    <recommendedName>
        <fullName evidence="10">Kielin/chordin-like protein</fullName>
    </recommendedName>
</protein>
<organism evidence="8 9">
    <name type="scientific">Caerostris darwini</name>
    <dbReference type="NCBI Taxonomy" id="1538125"/>
    <lineage>
        <taxon>Eukaryota</taxon>
        <taxon>Metazoa</taxon>
        <taxon>Ecdysozoa</taxon>
        <taxon>Arthropoda</taxon>
        <taxon>Chelicerata</taxon>
        <taxon>Arachnida</taxon>
        <taxon>Araneae</taxon>
        <taxon>Araneomorphae</taxon>
        <taxon>Entelegynae</taxon>
        <taxon>Araneoidea</taxon>
        <taxon>Araneidae</taxon>
        <taxon>Caerostris</taxon>
    </lineage>
</organism>
<dbReference type="GO" id="GO:0016491">
    <property type="term" value="F:oxidoreductase activity"/>
    <property type="evidence" value="ECO:0007669"/>
    <property type="project" value="InterPro"/>
</dbReference>
<comment type="caution">
    <text evidence="8">The sequence shown here is derived from an EMBL/GenBank/DDBJ whole genome shotgun (WGS) entry which is preliminary data.</text>
</comment>
<keyword evidence="2" id="KW-0186">Copper</keyword>
<dbReference type="Pfam" id="PF00264">
    <property type="entry name" value="Tyrosinase"/>
    <property type="match status" value="2"/>
</dbReference>
<dbReference type="PROSITE" id="PS00498">
    <property type="entry name" value="TYROSINASE_2"/>
    <property type="match status" value="1"/>
</dbReference>
<dbReference type="InterPro" id="IPR002227">
    <property type="entry name" value="Tyrosinase_Cu-bd"/>
</dbReference>
<dbReference type="SMART" id="SM00181">
    <property type="entry name" value="EGF"/>
    <property type="match status" value="3"/>
</dbReference>
<dbReference type="PANTHER" id="PTHR11474">
    <property type="entry name" value="TYROSINASE FAMILY MEMBER"/>
    <property type="match status" value="1"/>
</dbReference>
<evidence type="ECO:0000259" key="5">
    <source>
        <dbReference type="PROSITE" id="PS50026"/>
    </source>
</evidence>
<dbReference type="InterPro" id="IPR050316">
    <property type="entry name" value="Tyrosinase/Hemocyanin"/>
</dbReference>
<dbReference type="SUPFAM" id="SSF48056">
    <property type="entry name" value="Di-copper centre-containing domain"/>
    <property type="match status" value="2"/>
</dbReference>
<sequence length="1689" mass="193573">MGLPLISFVFVWTLVLHLAGFRGVLSSYFDSRGGFNNSIASTQSFNVCTSHLLLLREENEKLMQELDLFKNKNTELQLYVNTLSGQCGSIRQCKAEDTLYADGDIWYPDPCTTCRCENDKINCYTSFHSPYCELQCNENTCLNGGMCMRSSDRHSVQCSCPDGFSGPLCEQSITSCTPIQIDDHCNHTQAVWYFDSYSNQWCFEVRTTFLTFEECSSSCLQGTCCYRMKIGEIPDMICQAETMKNCQMLCQDANIEVLGYYPGIKCPNEGCGMIASKVCHTGISLYSPGSTFSFGCETCQCFDEHISCSCLVMNVRKEIRELSYSERIQYQRAIAHLQVGGEKSVWTSLRNLYVTHIMHANSPEYFLFWNRNFLRTMERHLQEYNCSTTIPYFDFTLDAGDLSSSVVWRPDFFGSSRSNGSYCQKYFIPKSNMSWTPCIKRDVKAEVKAPTMIDVALALSKADFYEFTSAVQGISSYVHSFIGGDMETMNSPHDPVFYSLHAFIDSLFWKWEQRHSDKKLTKYKTEVLEANLIPFNTKQKYLVDSDTNLCVTYGPAEEIDRRRQEYQNNPIQNNNHVGCSVDQYSPYTESSCDTEVKSLVNTGQRIQSILYNQEEKFLKTLPRTCFSPQDMPKTYVNQIWNVQPDYFEPQTNFQIVLYDNYHLVIKYFGLDALTSSIDMKTELCDQFCFPADMFLPAEPDPMSENSPCSRNQVSIPICDEMTLLKCPYYTFAPCRISLCGNCSLTCHVNNQDIECKESQTDFCSPNPCKNGGTCKSSEWPSLPHLVSCECPPGFEGEYCEDKSTQRCSLPLNKGKDCGPPEKRWYFDIQNQECYSFVYHGCSGNANNFLSYYECRITCRIGACCWRTPKFPGRVPGYNIEGYDRYGFTGEGRSRSNEMRSLETGFGGEKRLYRFKKLDYQGYDKNGFNKDGIDRYGYNTEGYHYVTKFNLTGYNVLGDYDGIISFDKFGYDKDGYNRAGFNCYGYSRDGWNYYGLSSVWKFDCRAMNLKDCQNMEKDSSEVQVVAFTVGKKCEEVHCEEQCGCSFVQKSYSFRQKFPLGCGKCECTVSGYIHCPCTTISIRKEIRDMTPEEMKRYQNAIKVLAMQDTWRNLTNLYREFVPQSRGNVYFLPWHRFFLRYVEMKLQEIDCSVTIPYFDWTLDVGSLETSVVWQANYFGGSGEKSRNNCVRNHPFKNYHPLFWKNCLRRDFNSSVHFPNAVDLEKILRIETFEELSLQLDTISGLLHLFVGGHMASTESPYDPIFFSHYAFIDKIWYDWAAENPNNIQKFPTKYRYTPLLPFSITSDGVLRSDLQLCVSYKDITEGAPCIDGSKMDPSIFNSQRSLSNVVDVNGYDIDGYDAFGYDRMGWKKSGIFRDSFNRDGFDPDGYDRNGYDRFGFDRSRCNSKGICITGTSNNVNVQPITSAWEEFNQLGYRATGFDFHGYDVYGFDANGYDRNNCSYFSKGPFYPIFMKNARKEMKSLPKAELDKIKSNCPYMSELPEWWLNLYWLNRNSSGKLSYLSPSTENTYSPFANNKELWLAPTPEERFCFQLHHHSKCELNKPPVPCPFHTCSTQLCPTLPSAQCRNFGCGSCDTNFLNVVTQKPATCNKNDCISVDGNVKADGEVWEEELCYSCTCQAGLVSCSSVQCDTACDHPVPVPGSCCPICDGCMKMRYCMRMAILLLILRILV</sequence>
<feature type="signal peptide" evidence="4">
    <location>
        <begin position="1"/>
        <end position="26"/>
    </location>
</feature>
<dbReference type="SMART" id="SM00131">
    <property type="entry name" value="KU"/>
    <property type="match status" value="1"/>
</dbReference>
<feature type="disulfide bond" evidence="3">
    <location>
        <begin position="141"/>
        <end position="158"/>
    </location>
</feature>
<dbReference type="SMART" id="SM00214">
    <property type="entry name" value="VWC"/>
    <property type="match status" value="2"/>
</dbReference>
<accession>A0AAV4UJP6</accession>
<dbReference type="Gene3D" id="2.10.25.10">
    <property type="entry name" value="Laminin"/>
    <property type="match status" value="2"/>
</dbReference>
<evidence type="ECO:0008006" key="10">
    <source>
        <dbReference type="Google" id="ProtNLM"/>
    </source>
</evidence>
<dbReference type="PRINTS" id="PR00092">
    <property type="entry name" value="TYROSINASE"/>
</dbReference>
<dbReference type="PROSITE" id="PS00280">
    <property type="entry name" value="BPTI_KUNITZ_1"/>
    <property type="match status" value="1"/>
</dbReference>
<dbReference type="Proteomes" id="UP001054837">
    <property type="component" value="Unassembled WGS sequence"/>
</dbReference>
<dbReference type="Pfam" id="PF00008">
    <property type="entry name" value="EGF"/>
    <property type="match status" value="2"/>
</dbReference>
<reference evidence="8 9" key="1">
    <citation type="submission" date="2021-06" db="EMBL/GenBank/DDBJ databases">
        <title>Caerostris darwini draft genome.</title>
        <authorList>
            <person name="Kono N."/>
            <person name="Arakawa K."/>
        </authorList>
    </citation>
    <scope>NUCLEOTIDE SEQUENCE [LARGE SCALE GENOMIC DNA]</scope>
</reference>
<feature type="domain" description="EGF-like" evidence="5">
    <location>
        <begin position="133"/>
        <end position="170"/>
    </location>
</feature>
<dbReference type="Pfam" id="PF00093">
    <property type="entry name" value="VWC"/>
    <property type="match status" value="1"/>
</dbReference>
<evidence type="ECO:0000259" key="6">
    <source>
        <dbReference type="PROSITE" id="PS50184"/>
    </source>
</evidence>